<evidence type="ECO:0000256" key="2">
    <source>
        <dbReference type="ARBA" id="ARBA00022723"/>
    </source>
</evidence>
<protein>
    <recommendedName>
        <fullName evidence="10">C2H2-type domain-containing protein</fullName>
    </recommendedName>
</protein>
<gene>
    <name evidence="11" type="ORF">GSOID_T00017228001</name>
</gene>
<dbReference type="GO" id="GO:0005634">
    <property type="term" value="C:nucleus"/>
    <property type="evidence" value="ECO:0007669"/>
    <property type="project" value="UniProtKB-SubCell"/>
</dbReference>
<keyword evidence="12" id="KW-1185">Reference proteome</keyword>
<dbReference type="InterPro" id="IPR050331">
    <property type="entry name" value="Zinc_finger"/>
</dbReference>
<keyword evidence="3" id="KW-0677">Repeat</keyword>
<dbReference type="InterPro" id="IPR001214">
    <property type="entry name" value="SET_dom"/>
</dbReference>
<organism evidence="11 12">
    <name type="scientific">Oikopleura dioica</name>
    <name type="common">Tunicate</name>
    <dbReference type="NCBI Taxonomy" id="34765"/>
    <lineage>
        <taxon>Eukaryota</taxon>
        <taxon>Metazoa</taxon>
        <taxon>Chordata</taxon>
        <taxon>Tunicata</taxon>
        <taxon>Appendicularia</taxon>
        <taxon>Copelata</taxon>
        <taxon>Oikopleuridae</taxon>
        <taxon>Oikopleura</taxon>
    </lineage>
</organism>
<evidence type="ECO:0000313" key="11">
    <source>
        <dbReference type="EMBL" id="CBY19867.1"/>
    </source>
</evidence>
<dbReference type="InterPro" id="IPR013087">
    <property type="entry name" value="Znf_C2H2_type"/>
</dbReference>
<dbReference type="Gene3D" id="2.170.270.10">
    <property type="entry name" value="SET domain"/>
    <property type="match status" value="1"/>
</dbReference>
<evidence type="ECO:0000256" key="7">
    <source>
        <dbReference type="ARBA" id="ARBA00023163"/>
    </source>
</evidence>
<dbReference type="GO" id="GO:0008270">
    <property type="term" value="F:zinc ion binding"/>
    <property type="evidence" value="ECO:0007669"/>
    <property type="project" value="UniProtKB-KW"/>
</dbReference>
<evidence type="ECO:0000256" key="9">
    <source>
        <dbReference type="PROSITE-ProRule" id="PRU00042"/>
    </source>
</evidence>
<dbReference type="EMBL" id="FN653097">
    <property type="protein sequence ID" value="CBY19867.1"/>
    <property type="molecule type" value="Genomic_DNA"/>
</dbReference>
<dbReference type="PANTHER" id="PTHR16515">
    <property type="entry name" value="PR DOMAIN ZINC FINGER PROTEIN"/>
    <property type="match status" value="1"/>
</dbReference>
<dbReference type="Proteomes" id="UP000001307">
    <property type="component" value="Unassembled WGS sequence"/>
</dbReference>
<dbReference type="AlphaFoldDB" id="E4XPU9"/>
<feature type="domain" description="C2H2-type" evidence="10">
    <location>
        <begin position="139"/>
        <end position="166"/>
    </location>
</feature>
<keyword evidence="4 9" id="KW-0863">Zinc-finger</keyword>
<dbReference type="OrthoDB" id="8187426at2759"/>
<dbReference type="InterPro" id="IPR046341">
    <property type="entry name" value="SET_dom_sf"/>
</dbReference>
<evidence type="ECO:0000313" key="12">
    <source>
        <dbReference type="Proteomes" id="UP000001307"/>
    </source>
</evidence>
<evidence type="ECO:0000256" key="1">
    <source>
        <dbReference type="ARBA" id="ARBA00004123"/>
    </source>
</evidence>
<evidence type="ECO:0000256" key="3">
    <source>
        <dbReference type="ARBA" id="ARBA00022737"/>
    </source>
</evidence>
<evidence type="ECO:0000256" key="8">
    <source>
        <dbReference type="ARBA" id="ARBA00023242"/>
    </source>
</evidence>
<dbReference type="InParanoid" id="E4XPU9"/>
<proteinExistence type="predicted"/>
<keyword evidence="7" id="KW-0804">Transcription</keyword>
<dbReference type="SUPFAM" id="SSF82199">
    <property type="entry name" value="SET domain"/>
    <property type="match status" value="1"/>
</dbReference>
<evidence type="ECO:0000256" key="4">
    <source>
        <dbReference type="ARBA" id="ARBA00022771"/>
    </source>
</evidence>
<keyword evidence="8" id="KW-0539">Nucleus</keyword>
<dbReference type="InterPro" id="IPR036236">
    <property type="entry name" value="Znf_C2H2_sf"/>
</dbReference>
<reference evidence="11 12" key="1">
    <citation type="journal article" date="2010" name="Science">
        <title>Plasticity of animal genome architecture unmasked by rapid evolution of a pelagic tunicate.</title>
        <authorList>
            <person name="Denoeud F."/>
            <person name="Henriet S."/>
            <person name="Mungpakdee S."/>
            <person name="Aury J.M."/>
            <person name="Da Silva C."/>
            <person name="Brinkmann H."/>
            <person name="Mikhaleva J."/>
            <person name="Olsen L.C."/>
            <person name="Jubin C."/>
            <person name="Canestro C."/>
            <person name="Bouquet J.M."/>
            <person name="Danks G."/>
            <person name="Poulain J."/>
            <person name="Campsteijn C."/>
            <person name="Adamski M."/>
            <person name="Cross I."/>
            <person name="Yadetie F."/>
            <person name="Muffato M."/>
            <person name="Louis A."/>
            <person name="Butcher S."/>
            <person name="Tsagkogeorga G."/>
            <person name="Konrad A."/>
            <person name="Singh S."/>
            <person name="Jensen M.F."/>
            <person name="Cong E.H."/>
            <person name="Eikeseth-Otteraa H."/>
            <person name="Noel B."/>
            <person name="Anthouard V."/>
            <person name="Porcel B.M."/>
            <person name="Kachouri-Lafond R."/>
            <person name="Nishino A."/>
            <person name="Ugolini M."/>
            <person name="Chourrout P."/>
            <person name="Nishida H."/>
            <person name="Aasland R."/>
            <person name="Huzurbazar S."/>
            <person name="Westhof E."/>
            <person name="Delsuc F."/>
            <person name="Lehrach H."/>
            <person name="Reinhardt R."/>
            <person name="Weissenbach J."/>
            <person name="Roy S.W."/>
            <person name="Artiguenave F."/>
            <person name="Postlethwait J.H."/>
            <person name="Manak J.R."/>
            <person name="Thompson E.M."/>
            <person name="Jaillon O."/>
            <person name="Du Pasquier L."/>
            <person name="Boudinot P."/>
            <person name="Liberles D.A."/>
            <person name="Volff J.N."/>
            <person name="Philippe H."/>
            <person name="Lenhard B."/>
            <person name="Roest Crollius H."/>
            <person name="Wincker P."/>
            <person name="Chourrout D."/>
        </authorList>
    </citation>
    <scope>NUCLEOTIDE SEQUENCE [LARGE SCALE GENOMIC DNA]</scope>
</reference>
<dbReference type="PROSITE" id="PS00028">
    <property type="entry name" value="ZINC_FINGER_C2H2_1"/>
    <property type="match status" value="1"/>
</dbReference>
<comment type="subcellular location">
    <subcellularLocation>
        <location evidence="1">Nucleus</location>
    </subcellularLocation>
</comment>
<evidence type="ECO:0000259" key="10">
    <source>
        <dbReference type="PROSITE" id="PS50157"/>
    </source>
</evidence>
<keyword evidence="6" id="KW-0805">Transcription regulation</keyword>
<accession>E4XPU9</accession>
<dbReference type="PANTHER" id="PTHR16515:SF49">
    <property type="entry name" value="GASTRULA ZINC FINGER PROTEIN XLCGF49.1-LIKE-RELATED"/>
    <property type="match status" value="1"/>
</dbReference>
<keyword evidence="5" id="KW-0862">Zinc</keyword>
<name>E4XPU9_OIKDI</name>
<sequence length="195" mass="22807">MEGNAKTVVGLVDGSVKEFACFLSKINCARNHKEHNVDSFQYSKSVYFRTIKPIKCGQELLVRYGDVYEKQLKIEFNNPNPKTTYFQENQDGLFFCPLCNICFHTREAFNIHKSELNCKIQKVIKKTGTPIFGSKDEPYICASCGQCYSDLCLLQYHQIEHDELRKFGCDKCCLRFLREEHYQKHMKWCKPDFPS</sequence>
<evidence type="ECO:0000256" key="5">
    <source>
        <dbReference type="ARBA" id="ARBA00022833"/>
    </source>
</evidence>
<dbReference type="PROSITE" id="PS50157">
    <property type="entry name" value="ZINC_FINGER_C2H2_2"/>
    <property type="match status" value="1"/>
</dbReference>
<dbReference type="Gene3D" id="3.30.160.60">
    <property type="entry name" value="Classic Zinc Finger"/>
    <property type="match status" value="1"/>
</dbReference>
<dbReference type="GO" id="GO:0010468">
    <property type="term" value="P:regulation of gene expression"/>
    <property type="evidence" value="ECO:0007669"/>
    <property type="project" value="TreeGrafter"/>
</dbReference>
<dbReference type="Pfam" id="PF21549">
    <property type="entry name" value="PRDM2_PR"/>
    <property type="match status" value="1"/>
</dbReference>
<evidence type="ECO:0000256" key="6">
    <source>
        <dbReference type="ARBA" id="ARBA00023015"/>
    </source>
</evidence>
<dbReference type="SMART" id="SM00355">
    <property type="entry name" value="ZnF_C2H2"/>
    <property type="match status" value="3"/>
</dbReference>
<keyword evidence="2" id="KW-0479">Metal-binding</keyword>
<dbReference type="SUPFAM" id="SSF57667">
    <property type="entry name" value="beta-beta-alpha zinc fingers"/>
    <property type="match status" value="1"/>
</dbReference>